<dbReference type="Proteomes" id="UP000091967">
    <property type="component" value="Unassembled WGS sequence"/>
</dbReference>
<evidence type="ECO:0000313" key="3">
    <source>
        <dbReference type="Proteomes" id="UP000091967"/>
    </source>
</evidence>
<keyword evidence="1" id="KW-0472">Membrane</keyword>
<keyword evidence="3" id="KW-1185">Reference proteome</keyword>
<evidence type="ECO:0000313" key="2">
    <source>
        <dbReference type="EMBL" id="OBS28490.1"/>
    </source>
</evidence>
<gene>
    <name evidence="2" type="ORF">FPOA_02426</name>
</gene>
<dbReference type="SUPFAM" id="SSF89372">
    <property type="entry name" value="Fucose-specific lectin"/>
    <property type="match status" value="2"/>
</dbReference>
<dbReference type="OrthoDB" id="3219467at2759"/>
<dbReference type="AlphaFoldDB" id="A0A1B8B6Y8"/>
<evidence type="ECO:0000256" key="1">
    <source>
        <dbReference type="SAM" id="Phobius"/>
    </source>
</evidence>
<name>A0A1B8B6Y8_FUSPO</name>
<proteinExistence type="predicted"/>
<feature type="transmembrane region" description="Helical" evidence="1">
    <location>
        <begin position="404"/>
        <end position="423"/>
    </location>
</feature>
<dbReference type="OMA" id="WYSDYRT"/>
<organism evidence="2 3">
    <name type="scientific">Fusarium poae</name>
    <dbReference type="NCBI Taxonomy" id="36050"/>
    <lineage>
        <taxon>Eukaryota</taxon>
        <taxon>Fungi</taxon>
        <taxon>Dikarya</taxon>
        <taxon>Ascomycota</taxon>
        <taxon>Pezizomycotina</taxon>
        <taxon>Sordariomycetes</taxon>
        <taxon>Hypocreomycetidae</taxon>
        <taxon>Hypocreales</taxon>
        <taxon>Nectriaceae</taxon>
        <taxon>Fusarium</taxon>
    </lineage>
</organism>
<reference evidence="2 3" key="1">
    <citation type="submission" date="2016-06" db="EMBL/GenBank/DDBJ databases">
        <title>Living apart together: crosstalk between the core and supernumerary genomes in a fungal plant pathogen.</title>
        <authorList>
            <person name="Vanheule A."/>
            <person name="Audenaert K."/>
            <person name="Warris S."/>
            <person name="Van De Geest H."/>
            <person name="Schijlen E."/>
            <person name="Hofte M."/>
            <person name="De Saeger S."/>
            <person name="Haesaert G."/>
            <person name="Waalwijk C."/>
            <person name="Van Der Lee T."/>
        </authorList>
    </citation>
    <scope>NUCLEOTIDE SEQUENCE [LARGE SCALE GENOMIC DNA]</scope>
    <source>
        <strain evidence="2 3">2516</strain>
    </source>
</reference>
<protein>
    <submittedName>
        <fullName evidence="2">Uncharacterized protein</fullName>
    </submittedName>
</protein>
<keyword evidence="1" id="KW-0812">Transmembrane</keyword>
<keyword evidence="1" id="KW-1133">Transmembrane helix</keyword>
<dbReference type="EMBL" id="LYXU01000001">
    <property type="protein sequence ID" value="OBS28490.1"/>
    <property type="molecule type" value="Genomic_DNA"/>
</dbReference>
<comment type="caution">
    <text evidence="2">The sequence shown here is derived from an EMBL/GenBank/DDBJ whole genome shotgun (WGS) entry which is preliminary data.</text>
</comment>
<accession>A0A1B8B6Y8</accession>
<sequence length="439" mass="48056">MALSRQQLLSTFVPGINLYPGSSPASVIFRDTLYIFYAGSGSDGLWYTSTTDGVTWASIINVNKKGAGALNIAQGTSPAAVVFRDALYLFYNDAGGVVTYFTKFDGSNWSAVAKTDITNSSYRYVPKTSPSAAVYRDTLYNFYCASGGSEIFIHWNSFNGVKWNSSNWGTGTFVGGTQLRGVFAAPATSPNAVVFNNALYCFFNGAGNDGTWYAKLTGDSFATPVSVSNLNKGITFRPQTSPSPLVLLDGYVMRLYWVDNASQTMWYSDYRTDGDNWSPQKKLNCDGGIPNLAANTSITAVQFLKKPFIFWSSGSGINFCPSFVWEINTSTWVRPAHLLQDSDCFTVSTSDSTLVTLLRTKLGNGTTTGEIPFNYPRPGTVVSDFVKSVYSNIDVTDPTLATKILITTTLVANGFLLPYLVFLQLQQQGAILRFYRVRQ</sequence>